<dbReference type="InterPro" id="IPR021097">
    <property type="entry name" value="CPH_domain"/>
</dbReference>
<evidence type="ECO:0000256" key="2">
    <source>
        <dbReference type="ARBA" id="ARBA00022490"/>
    </source>
</evidence>
<dbReference type="Pfam" id="PF03256">
    <property type="entry name" value="ANAPC10"/>
    <property type="match status" value="1"/>
</dbReference>
<dbReference type="SUPFAM" id="SSF49785">
    <property type="entry name" value="Galactose-binding domain-like"/>
    <property type="match status" value="1"/>
</dbReference>
<dbReference type="InterPro" id="IPR056405">
    <property type="entry name" value="ARM_CUL7_CUL9"/>
</dbReference>
<evidence type="ECO:0000256" key="4">
    <source>
        <dbReference type="SAM" id="MobiDB-lite"/>
    </source>
</evidence>
<dbReference type="SMART" id="SM01337">
    <property type="entry name" value="APC10"/>
    <property type="match status" value="1"/>
</dbReference>
<dbReference type="Pfam" id="PF23168">
    <property type="entry name" value="CUL7_CUL9_N"/>
    <property type="match status" value="1"/>
</dbReference>
<accession>A0A480NEB6</accession>
<dbReference type="PROSITE" id="PS51284">
    <property type="entry name" value="DOC"/>
    <property type="match status" value="1"/>
</dbReference>
<feature type="region of interest" description="Disordered" evidence="4">
    <location>
        <begin position="275"/>
        <end position="301"/>
    </location>
</feature>
<protein>
    <submittedName>
        <fullName evidence="6">Cullin-7 isoform X11</fullName>
    </submittedName>
</protein>
<dbReference type="Gene3D" id="2.30.30.30">
    <property type="match status" value="1"/>
</dbReference>
<keyword evidence="3" id="KW-0833">Ubl conjugation pathway</keyword>
<organism evidence="6">
    <name type="scientific">Sus scrofa</name>
    <name type="common">Pig</name>
    <dbReference type="NCBI Taxonomy" id="9823"/>
    <lineage>
        <taxon>Eukaryota</taxon>
        <taxon>Metazoa</taxon>
        <taxon>Chordata</taxon>
        <taxon>Craniata</taxon>
        <taxon>Vertebrata</taxon>
        <taxon>Euteleostomi</taxon>
        <taxon>Mammalia</taxon>
        <taxon>Eutheria</taxon>
        <taxon>Laurasiatheria</taxon>
        <taxon>Artiodactyla</taxon>
        <taxon>Suina</taxon>
        <taxon>Suidae</taxon>
        <taxon>Sus</taxon>
    </lineage>
</organism>
<dbReference type="SUPFAM" id="SSF63748">
    <property type="entry name" value="Tudor/PWWP/MBT"/>
    <property type="match status" value="1"/>
</dbReference>
<dbReference type="GO" id="GO:0005737">
    <property type="term" value="C:cytoplasm"/>
    <property type="evidence" value="ECO:0007669"/>
    <property type="project" value="UniProtKB-SubCell"/>
</dbReference>
<dbReference type="FunFam" id="2.60.120.260:FF:000046">
    <property type="entry name" value="Cullin 9"/>
    <property type="match status" value="1"/>
</dbReference>
<reference evidence="6" key="1">
    <citation type="journal article" date="2019" name="PeerJ">
        <title>Genes of the pig, Sus scrofa, reconstructed with EvidentialGene.</title>
        <authorList>
            <person name="Gilbert D.G."/>
        </authorList>
    </citation>
    <scope>NUCLEOTIDE SEQUENCE</scope>
</reference>
<evidence type="ECO:0000313" key="6">
    <source>
        <dbReference type="EMBL" id="HDA96408.1"/>
    </source>
</evidence>
<sequence length="1261" mass="141342">MVGERRAGDLMVPLGPRLQAYPEELLRQRPGHDGRPEYLIRWSVLKCGEVGRVGVEEGKAEHILMWLSAPEVYANCPMLLGERALSTGPQHETAGGSGSFPRDPGGLDDVALGEMEADVRALVRRAARQLAEGGTSSLTAAVLHTIHVLSAYASIGPLTGVFRETGALDLLMHMLCNPEPQIRRSAGKMLQALAAHDAGSRAHVLLSLSQQDGIEQHMDFDSRYTLLELFAETTSSEEHCMAFEGIHLPQIPGKLLFSLVKRYLCVTSLLDQLNNSPEPGAGDRGSPSSREDFGREKSRGQRELEFSMAMGSLISELVRSMGWARNLGEQGTLPPRPSRSIFQPGISGPSLLLPSIVAIPRRQGRAFRQRAEFSSRSGYGEYVQQNLQPGMRVRMLDDYEEISAGDEGEFRQSNNGVPPVQVLWESTGRTYWVHWHMLQILGFEEDLEDVVEADEYQGAVGIGAGGVALPSWRWKPMTELYAVPYALPEDEDTTDSEHLSQAEWWELLFFIKKLDGPDHREVLQILQENLDEEILDDEILAELAVPTELAQELLLALPQRLDDSALRDLLSCRVYRKYGPETLAGQSVYPSVLEAQAQPQKSAVAARVEAKEASTQCHHTSLQSLVEGYGPAGKIFLDLERALRSEGPREGEVKPLLLQLQRHPQPFLALMRSLDTPAAANRALHLTVLRILMQLVDFPEALLLPWHEAMDTCMACLRSPDTDREVLQELILFLHRLASVSRDYAVVLNQLGARDAISKALEKHLGKLELAQELRDMVFKCEKHAHLYRKLTTNILGGCIQMVLGQIEDHRRTHRPINIPFFDVFLRYLCQGSSVEVKEDKCWEKVEVSSNPHRAGKLTDRNPKTYWESNGSTGSHHITLHMRQGVLVRQLALLVAGEDSSYMPARVVVFGGDSTTSLNTELNSVNVMPSARRVVLLENLNRFWPIIQIRIKRCQQGGIDTRIRGLEVLGPKPTFWPVFWELLCHHTRLFYMVRAQTWSQDIAEDRRSLLHLSSRLNGALRHEQNFANRFLPDDEAAQALGKSCWEALVSPLVQNVTSPDEDGISPMGWLLDQYLESRDAAYNPQSRAAAFSSRVRRLTNLLVHVEPCEASPKGRNRSHDWSSLATQGLPSSIMRNLTRCWQAFVEEKVNSFLTSRWQDDDFVPRYCDHFHNLQKSSSELFGPRAAFLLALQNGCAGALLRLPFLKAAHVSEQFARHIDQCIRGSRNGGPQGMLAQLQQCLESVLIFSGLEIATTFEHYYQ</sequence>
<evidence type="ECO:0000259" key="5">
    <source>
        <dbReference type="PROSITE" id="PS51284"/>
    </source>
</evidence>
<evidence type="ECO:0000256" key="3">
    <source>
        <dbReference type="ARBA" id="ARBA00022786"/>
    </source>
</evidence>
<proteinExistence type="predicted"/>
<dbReference type="InterPro" id="IPR014722">
    <property type="entry name" value="Rib_uL2_dom2"/>
</dbReference>
<dbReference type="InterPro" id="IPR004939">
    <property type="entry name" value="APC_su10/DOC_dom"/>
</dbReference>
<dbReference type="PANTHER" id="PTHR22771:SF3">
    <property type="entry name" value="CULLIN-7"/>
    <property type="match status" value="1"/>
</dbReference>
<dbReference type="InterPro" id="IPR055486">
    <property type="entry name" value="CUL7/CUL9_N"/>
</dbReference>
<name>A0A480NEB6_PIG</name>
<feature type="domain" description="DOC" evidence="5">
    <location>
        <begin position="816"/>
        <end position="995"/>
    </location>
</feature>
<dbReference type="InterPro" id="IPR016024">
    <property type="entry name" value="ARM-type_fold"/>
</dbReference>
<feature type="compositionally biased region" description="Basic and acidic residues" evidence="4">
    <location>
        <begin position="289"/>
        <end position="301"/>
    </location>
</feature>
<dbReference type="Gene3D" id="2.60.120.260">
    <property type="entry name" value="Galactose-binding domain-like"/>
    <property type="match status" value="1"/>
</dbReference>
<dbReference type="EMBL" id="DQIR01141609">
    <property type="protein sequence ID" value="HDA97085.1"/>
    <property type="molecule type" value="Transcribed_RNA"/>
</dbReference>
<dbReference type="InterPro" id="IPR045093">
    <property type="entry name" value="Cullin"/>
</dbReference>
<dbReference type="EMBL" id="DQIR01140932">
    <property type="protein sequence ID" value="HDA96408.1"/>
    <property type="molecule type" value="Transcribed_RNA"/>
</dbReference>
<dbReference type="AlphaFoldDB" id="A0A480NEB6"/>
<dbReference type="SUPFAM" id="SSF48371">
    <property type="entry name" value="ARM repeat"/>
    <property type="match status" value="1"/>
</dbReference>
<evidence type="ECO:0000256" key="1">
    <source>
        <dbReference type="ARBA" id="ARBA00004496"/>
    </source>
</evidence>
<dbReference type="Pfam" id="PF24742">
    <property type="entry name" value="ARM_CUL7_CUL9"/>
    <property type="match status" value="1"/>
</dbReference>
<keyword evidence="2" id="KW-0963">Cytoplasm</keyword>
<dbReference type="Pfam" id="PF11515">
    <property type="entry name" value="Cul7"/>
    <property type="match status" value="1"/>
</dbReference>
<dbReference type="InterPro" id="IPR008979">
    <property type="entry name" value="Galactose-bd-like_sf"/>
</dbReference>
<dbReference type="PANTHER" id="PTHR22771">
    <property type="entry name" value="CULLIN AND GALACTOSE-BINDING DOMAIN-CONTAINING"/>
    <property type="match status" value="1"/>
</dbReference>
<comment type="subcellular location">
    <subcellularLocation>
        <location evidence="1">Cytoplasm</location>
    </subcellularLocation>
</comment>